<dbReference type="Pfam" id="PF24883">
    <property type="entry name" value="NPHP3_N"/>
    <property type="match status" value="1"/>
</dbReference>
<dbReference type="SUPFAM" id="SSF52540">
    <property type="entry name" value="P-loop containing nucleoside triphosphate hydrolases"/>
    <property type="match status" value="1"/>
</dbReference>
<accession>A0A2J6SXU7</accession>
<dbReference type="Proteomes" id="UP000235371">
    <property type="component" value="Unassembled WGS sequence"/>
</dbReference>
<dbReference type="SUPFAM" id="SSF48403">
    <property type="entry name" value="Ankyrin repeat"/>
    <property type="match status" value="1"/>
</dbReference>
<dbReference type="EMBL" id="KZ613854">
    <property type="protein sequence ID" value="PMD55596.1"/>
    <property type="molecule type" value="Genomic_DNA"/>
</dbReference>
<dbReference type="AlphaFoldDB" id="A0A2J6SXU7"/>
<evidence type="ECO:0000256" key="2">
    <source>
        <dbReference type="SAM" id="MobiDB-lite"/>
    </source>
</evidence>
<feature type="domain" description="Nephrocystin 3-like N-terminal" evidence="3">
    <location>
        <begin position="259"/>
        <end position="424"/>
    </location>
</feature>
<dbReference type="Gene3D" id="3.40.50.300">
    <property type="entry name" value="P-loop containing nucleotide triphosphate hydrolases"/>
    <property type="match status" value="1"/>
</dbReference>
<feature type="domain" description="DUF7791" evidence="4">
    <location>
        <begin position="534"/>
        <end position="685"/>
    </location>
</feature>
<protein>
    <submittedName>
        <fullName evidence="5">Uncharacterized protein</fullName>
    </submittedName>
</protein>
<dbReference type="PANTHER" id="PTHR10039:SF5">
    <property type="entry name" value="NACHT DOMAIN-CONTAINING PROTEIN"/>
    <property type="match status" value="1"/>
</dbReference>
<dbReference type="OrthoDB" id="443402at2759"/>
<dbReference type="STRING" id="1095630.A0A2J6SXU7"/>
<dbReference type="RefSeq" id="XP_024732500.1">
    <property type="nucleotide sequence ID" value="XM_024888676.1"/>
</dbReference>
<dbReference type="Pfam" id="PF25053">
    <property type="entry name" value="DUF7791"/>
    <property type="match status" value="1"/>
</dbReference>
<dbReference type="InterPro" id="IPR056884">
    <property type="entry name" value="NPHP3-like_N"/>
</dbReference>
<dbReference type="InterPro" id="IPR056693">
    <property type="entry name" value="DUF7791"/>
</dbReference>
<dbReference type="GeneID" id="36596752"/>
<dbReference type="InParanoid" id="A0A2J6SXU7"/>
<dbReference type="Gene3D" id="1.25.40.20">
    <property type="entry name" value="Ankyrin repeat-containing domain"/>
    <property type="match status" value="1"/>
</dbReference>
<keyword evidence="1" id="KW-0677">Repeat</keyword>
<evidence type="ECO:0000259" key="4">
    <source>
        <dbReference type="Pfam" id="PF25053"/>
    </source>
</evidence>
<proteinExistence type="predicted"/>
<evidence type="ECO:0000313" key="6">
    <source>
        <dbReference type="Proteomes" id="UP000235371"/>
    </source>
</evidence>
<name>A0A2J6SXU7_9HELO</name>
<dbReference type="InterPro" id="IPR036770">
    <property type="entry name" value="Ankyrin_rpt-contain_sf"/>
</dbReference>
<feature type="region of interest" description="Disordered" evidence="2">
    <location>
        <begin position="999"/>
        <end position="1019"/>
    </location>
</feature>
<dbReference type="InterPro" id="IPR027417">
    <property type="entry name" value="P-loop_NTPase"/>
</dbReference>
<reference evidence="5 6" key="1">
    <citation type="submission" date="2016-04" db="EMBL/GenBank/DDBJ databases">
        <title>A degradative enzymes factory behind the ericoid mycorrhizal symbiosis.</title>
        <authorList>
            <consortium name="DOE Joint Genome Institute"/>
            <person name="Martino E."/>
            <person name="Morin E."/>
            <person name="Grelet G."/>
            <person name="Kuo A."/>
            <person name="Kohler A."/>
            <person name="Daghino S."/>
            <person name="Barry K."/>
            <person name="Choi C."/>
            <person name="Cichocki N."/>
            <person name="Clum A."/>
            <person name="Copeland A."/>
            <person name="Hainaut M."/>
            <person name="Haridas S."/>
            <person name="Labutti K."/>
            <person name="Lindquist E."/>
            <person name="Lipzen A."/>
            <person name="Khouja H.-R."/>
            <person name="Murat C."/>
            <person name="Ohm R."/>
            <person name="Olson A."/>
            <person name="Spatafora J."/>
            <person name="Veneault-Fourrey C."/>
            <person name="Henrissat B."/>
            <person name="Grigoriev I."/>
            <person name="Martin F."/>
            <person name="Perotto S."/>
        </authorList>
    </citation>
    <scope>NUCLEOTIDE SEQUENCE [LARGE SCALE GENOMIC DNA]</scope>
    <source>
        <strain evidence="5 6">E</strain>
    </source>
</reference>
<evidence type="ECO:0000256" key="1">
    <source>
        <dbReference type="ARBA" id="ARBA00022737"/>
    </source>
</evidence>
<evidence type="ECO:0000313" key="5">
    <source>
        <dbReference type="EMBL" id="PMD55596.1"/>
    </source>
</evidence>
<dbReference type="PANTHER" id="PTHR10039">
    <property type="entry name" value="AMELOGENIN"/>
    <property type="match status" value="1"/>
</dbReference>
<keyword evidence="6" id="KW-1185">Reference proteome</keyword>
<gene>
    <name evidence="5" type="ORF">K444DRAFT_74038</name>
</gene>
<organism evidence="5 6">
    <name type="scientific">Hyaloscypha bicolor E</name>
    <dbReference type="NCBI Taxonomy" id="1095630"/>
    <lineage>
        <taxon>Eukaryota</taxon>
        <taxon>Fungi</taxon>
        <taxon>Dikarya</taxon>
        <taxon>Ascomycota</taxon>
        <taxon>Pezizomycotina</taxon>
        <taxon>Leotiomycetes</taxon>
        <taxon>Helotiales</taxon>
        <taxon>Hyaloscyphaceae</taxon>
        <taxon>Hyaloscypha</taxon>
        <taxon>Hyaloscypha bicolor</taxon>
    </lineage>
</organism>
<sequence length="1019" mass="116803">MVLDPFTAIGLAGNIVQFVDYSSKLISSTYEIYKSSTGSSENHVYLEAIATRLLELNRTLEQPKLTGTKSYDKALLELRAECSQDAEDLLRLIEALRAKKDSKWSSFRKALRSAWEKEEISRLEGRLVAHRNEIATQLTAMLTDQNSTIVSTLNAMVDENKRSSIQRTEELLQLRARIDQIGKSKGEVVKSNFDKLQENLADLVRTGQEILTEQNILKSLRFREIRVRFDQIPEAYNATLEWMLRPSRPRAESSGPENHIKFLEWLEVSSHNQPPYWVGGKPGSGKSTLMKFIYEHAKIKAALQEWAGSDLLVTASFFFWFYGTKMQKSQEGFLQTLLYEILRKCPNLIQTCVPHRWTNLPQDPWTRSELLEVFGIMKQGLTTSTKFCFFIDGLDEFDGEPRDLLPIIRDLSNSPNVKICVSSRPWQIFKDEFDKHPDQRLYLQDLTRKDIQAYVRSNFENDINFQQAREEDSEYKELVNEIVERAQGVWLWVALVTKSLLNGFTYGDNLKDLQRRLHYLPVDLEEFFQHMLDSVEPVYQTQMAQTFLVALTARGILPLVVYSFLDDIREDPNFALNLSRETSYKHDDMFKSDSIGKIRKQEIRMQKRLDARTKGLLEVSPALGQTVPRPFTQIYRTVDFLHRTVGEFLNKKDIKAKFIELAGPNFDSKISLGHGLLAGIKSIPTDPASIMFEISIHELLIYAYMSEIETMVAQTEVVDELERFLCLAYPSKTGIKLTQKRQSLKLDRAILTNSKSHSIFELCVQHGLSIYVNHRLEQDPSLVSSRQWHRPLLSHAFFPAETPGIPAPSIDPTTMVRVLLEHGADPNAVDGDSTTWRNFVHNMVDDFSKSKLKLRDLLLSKGADPNAGSVLFETLTIVSTSPAKVYQMSICDKLFDAGANPNSKYDDTTIWKRYLSYIIYVKSDLQNRNILHNEFKQMKRLLLSGADPNATVNGKTLDLIIEEIFGTYHTAELLDLVRQMRLRTDGGLLSRIWKTTWRRPTQPTSSENDRAASIDLYDA</sequence>
<evidence type="ECO:0000259" key="3">
    <source>
        <dbReference type="Pfam" id="PF24883"/>
    </source>
</evidence>